<dbReference type="EMBL" id="AZFC01000035">
    <property type="protein sequence ID" value="KRL46999.1"/>
    <property type="molecule type" value="Genomic_DNA"/>
</dbReference>
<dbReference type="PANTHER" id="PTHR43540:SF14">
    <property type="entry name" value="ISOCHORISMATASE"/>
    <property type="match status" value="1"/>
</dbReference>
<comment type="caution">
    <text evidence="4">The sequence shown here is derived from an EMBL/GenBank/DDBJ whole genome shotgun (WGS) entry which is preliminary data.</text>
</comment>
<dbReference type="GO" id="GO:0016787">
    <property type="term" value="F:hydrolase activity"/>
    <property type="evidence" value="ECO:0007669"/>
    <property type="project" value="UniProtKB-KW"/>
</dbReference>
<accession>A0A0R1QQM7</accession>
<evidence type="ECO:0000256" key="2">
    <source>
        <dbReference type="ARBA" id="ARBA00022801"/>
    </source>
</evidence>
<proteinExistence type="inferred from homology"/>
<gene>
    <name evidence="4" type="ORF">FD37_GL000480</name>
</gene>
<dbReference type="RefSeq" id="WP_056965317.1">
    <property type="nucleotide sequence ID" value="NZ_AZFC01000035.1"/>
</dbReference>
<dbReference type="PATRIC" id="fig|1423805.4.peg.488"/>
<dbReference type="CDD" id="cd01014">
    <property type="entry name" value="nicotinamidase_related"/>
    <property type="match status" value="1"/>
</dbReference>
<protein>
    <recommendedName>
        <fullName evidence="3">Isochorismatase-like domain-containing protein</fullName>
    </recommendedName>
</protein>
<keyword evidence="2" id="KW-0378">Hydrolase</keyword>
<evidence type="ECO:0000256" key="1">
    <source>
        <dbReference type="ARBA" id="ARBA00006336"/>
    </source>
</evidence>
<dbReference type="Pfam" id="PF00857">
    <property type="entry name" value="Isochorismatase"/>
    <property type="match status" value="1"/>
</dbReference>
<dbReference type="InterPro" id="IPR036380">
    <property type="entry name" value="Isochorismatase-like_sf"/>
</dbReference>
<reference evidence="4 5" key="1">
    <citation type="journal article" date="2015" name="Genome Announc.">
        <title>Expanding the biotechnology potential of lactobacilli through comparative genomics of 213 strains and associated genera.</title>
        <authorList>
            <person name="Sun Z."/>
            <person name="Harris H.M."/>
            <person name="McCann A."/>
            <person name="Guo C."/>
            <person name="Argimon S."/>
            <person name="Zhang W."/>
            <person name="Yang X."/>
            <person name="Jeffery I.B."/>
            <person name="Cooney J.C."/>
            <person name="Kagawa T.F."/>
            <person name="Liu W."/>
            <person name="Song Y."/>
            <person name="Salvetti E."/>
            <person name="Wrobel A."/>
            <person name="Rasinkangas P."/>
            <person name="Parkhill J."/>
            <person name="Rea M.C."/>
            <person name="O'Sullivan O."/>
            <person name="Ritari J."/>
            <person name="Douillard F.P."/>
            <person name="Paul Ross R."/>
            <person name="Yang R."/>
            <person name="Briner A.E."/>
            <person name="Felis G.E."/>
            <person name="de Vos W.M."/>
            <person name="Barrangou R."/>
            <person name="Klaenhammer T.R."/>
            <person name="Caufield P.W."/>
            <person name="Cui Y."/>
            <person name="Zhang H."/>
            <person name="O'Toole P.W."/>
        </authorList>
    </citation>
    <scope>NUCLEOTIDE SEQUENCE [LARGE SCALE GENOMIC DNA]</scope>
    <source>
        <strain evidence="4 5">DSM 15429</strain>
    </source>
</reference>
<comment type="similarity">
    <text evidence="1">Belongs to the isochorismatase family.</text>
</comment>
<evidence type="ECO:0000313" key="4">
    <source>
        <dbReference type="EMBL" id="KRL46999.1"/>
    </source>
</evidence>
<dbReference type="SUPFAM" id="SSF52499">
    <property type="entry name" value="Isochorismatase-like hydrolases"/>
    <property type="match status" value="1"/>
</dbReference>
<evidence type="ECO:0000313" key="5">
    <source>
        <dbReference type="Proteomes" id="UP000051835"/>
    </source>
</evidence>
<organism evidence="4 5">
    <name type="scientific">Levilactobacillus spicheri DSM 15429</name>
    <dbReference type="NCBI Taxonomy" id="1423805"/>
    <lineage>
        <taxon>Bacteria</taxon>
        <taxon>Bacillati</taxon>
        <taxon>Bacillota</taxon>
        <taxon>Bacilli</taxon>
        <taxon>Lactobacillales</taxon>
        <taxon>Lactobacillaceae</taxon>
        <taxon>Levilactobacillus</taxon>
    </lineage>
</organism>
<dbReference type="InterPro" id="IPR000868">
    <property type="entry name" value="Isochorismatase-like_dom"/>
</dbReference>
<dbReference type="InterPro" id="IPR050272">
    <property type="entry name" value="Isochorismatase-like_hydrls"/>
</dbReference>
<evidence type="ECO:0000259" key="3">
    <source>
        <dbReference type="Pfam" id="PF00857"/>
    </source>
</evidence>
<dbReference type="Proteomes" id="UP000051835">
    <property type="component" value="Unassembled WGS sequence"/>
</dbReference>
<feature type="domain" description="Isochorismatase-like" evidence="3">
    <location>
        <begin position="4"/>
        <end position="138"/>
    </location>
</feature>
<dbReference type="Gene3D" id="3.40.50.850">
    <property type="entry name" value="Isochorismatase-like"/>
    <property type="match status" value="1"/>
</dbReference>
<name>A0A0R1QQM7_9LACO</name>
<sequence length="166" mass="19256">MADALMIIDMQNGVCHGDQPLARLPQVIVGIQQRLARYRLDKKPVVFVQHNDEDLIREQTAWQIISELTVDAQDIRIQKTHANSFYQTDLKQQLQQRGIQSLEICGAQVEFCVDATIKMAHGLGYQLEMVRGLTTTTDNSFMTAEKTLDFYQERIWNHRFLEFIEE</sequence>
<dbReference type="AlphaFoldDB" id="A0A0R1QQM7"/>
<dbReference type="PANTHER" id="PTHR43540">
    <property type="entry name" value="PEROXYUREIDOACRYLATE/UREIDOACRYLATE AMIDOHYDROLASE-RELATED"/>
    <property type="match status" value="1"/>
</dbReference>